<reference evidence="1" key="1">
    <citation type="submission" date="2023-03" db="EMBL/GenBank/DDBJ databases">
        <authorList>
            <person name="Cleenwerck I."/>
        </authorList>
    </citation>
    <scope>NUCLEOTIDE SEQUENCE</scope>
    <source>
        <strain evidence="1">LMG 32879</strain>
    </source>
</reference>
<sequence length="248" mass="27168">MWFGALLILLFVSLGAKASECGSQSLIISYRTTPAGRPGLLGALRTRLAPRLEKLRARDALSHYRILFSRFVDSQTWDALVILEFRNDAQSTAWRHVDQKTPGGIDTKNLATSLALESTVSDCVGHGGPLSGNPDPVYMAIPYDYFVSPAEYAAYARAYVEPQTNGWMNAGALNAYQLYMARYPAGRSWMSLLLLAYHGDAGLNERNAVVAATRKSLATNPEWTARAQGKQHIRAEKAAMIADMIAGQ</sequence>
<dbReference type="EMBL" id="CATKSH010000012">
    <property type="protein sequence ID" value="CAI9121253.1"/>
    <property type="molecule type" value="Genomic_DNA"/>
</dbReference>
<name>A0AA35Y4M2_9PROT</name>
<organism evidence="1 2">
    <name type="scientific">Brytella acorum</name>
    <dbReference type="NCBI Taxonomy" id="2959299"/>
    <lineage>
        <taxon>Bacteria</taxon>
        <taxon>Pseudomonadati</taxon>
        <taxon>Pseudomonadota</taxon>
        <taxon>Alphaproteobacteria</taxon>
        <taxon>Acetobacterales</taxon>
        <taxon>Acetobacteraceae</taxon>
        <taxon>Brytella</taxon>
    </lineage>
</organism>
<gene>
    <name evidence="1" type="ORF">LMG32879_002100</name>
</gene>
<protein>
    <submittedName>
        <fullName evidence="1">Uncharacterized protein</fullName>
    </submittedName>
</protein>
<comment type="caution">
    <text evidence="1">The sequence shown here is derived from an EMBL/GenBank/DDBJ whole genome shotgun (WGS) entry which is preliminary data.</text>
</comment>
<accession>A0AA35Y4M2</accession>
<dbReference type="Proteomes" id="UP001176960">
    <property type="component" value="Unassembled WGS sequence"/>
</dbReference>
<dbReference type="AlphaFoldDB" id="A0AA35Y4M2"/>
<proteinExistence type="predicted"/>
<dbReference type="RefSeq" id="WP_289843597.1">
    <property type="nucleotide sequence ID" value="NZ_CATKSH010000012.1"/>
</dbReference>
<evidence type="ECO:0000313" key="2">
    <source>
        <dbReference type="Proteomes" id="UP001176960"/>
    </source>
</evidence>
<keyword evidence="2" id="KW-1185">Reference proteome</keyword>
<evidence type="ECO:0000313" key="1">
    <source>
        <dbReference type="EMBL" id="CAI9121253.1"/>
    </source>
</evidence>